<dbReference type="Proteomes" id="UP000647172">
    <property type="component" value="Unassembled WGS sequence"/>
</dbReference>
<accession>A0A919JM57</accession>
<keyword evidence="3" id="KW-1185">Reference proteome</keyword>
<evidence type="ECO:0000313" key="3">
    <source>
        <dbReference type="Proteomes" id="UP000647172"/>
    </source>
</evidence>
<comment type="caution">
    <text evidence="2">The sequence shown here is derived from an EMBL/GenBank/DDBJ whole genome shotgun (WGS) entry which is preliminary data.</text>
</comment>
<gene>
    <name evidence="2" type="ORF">Ani05nite_71130</name>
</gene>
<feature type="domain" description="AB hydrolase-1" evidence="1">
    <location>
        <begin position="41"/>
        <end position="257"/>
    </location>
</feature>
<evidence type="ECO:0000313" key="2">
    <source>
        <dbReference type="EMBL" id="GIE53579.1"/>
    </source>
</evidence>
<keyword evidence="2" id="KW-0378">Hydrolase</keyword>
<dbReference type="InterPro" id="IPR000073">
    <property type="entry name" value="AB_hydrolase_1"/>
</dbReference>
<dbReference type="SUPFAM" id="SSF53474">
    <property type="entry name" value="alpha/beta-Hydrolases"/>
    <property type="match status" value="1"/>
</dbReference>
<dbReference type="InterPro" id="IPR029058">
    <property type="entry name" value="AB_hydrolase_fold"/>
</dbReference>
<protein>
    <submittedName>
        <fullName evidence="2">Alpha/beta hydrolase</fullName>
    </submittedName>
</protein>
<dbReference type="AlphaFoldDB" id="A0A919JM57"/>
<dbReference type="GO" id="GO:0016787">
    <property type="term" value="F:hydrolase activity"/>
    <property type="evidence" value="ECO:0007669"/>
    <property type="project" value="UniProtKB-KW"/>
</dbReference>
<dbReference type="PRINTS" id="PR00111">
    <property type="entry name" value="ABHYDROLASE"/>
</dbReference>
<dbReference type="PANTHER" id="PTHR43433">
    <property type="entry name" value="HYDROLASE, ALPHA/BETA FOLD FAMILY PROTEIN"/>
    <property type="match status" value="1"/>
</dbReference>
<proteinExistence type="predicted"/>
<name>A0A919JM57_9ACTN</name>
<sequence length="272" mass="28043">MEFDVEPGDGRILHAYDTGGDGTPVFWFHGTPNLGAPPVPLMRDGVRWLSYDRPGYGGSTPRPDRDIASAAADVAAVADELGLDSFAAMSHSGGGPHALACAALLPGRVTAVAVLAGLAPYGADGLDWFAGMAPSGVASLRAATRGRAAKERHEATVTDAEPGFTARDEAMFGGEWSWLLDVVRPALAAGPAALIDDDLAYVAPWGFDPAAVAAPLLVVHGGADLMVPAAHGAWLAGHCPTAELWLRPEDGHISILTSAAAALDWVTQPRAS</sequence>
<organism evidence="2 3">
    <name type="scientific">Actinoplanes nipponensis</name>
    <dbReference type="NCBI Taxonomy" id="135950"/>
    <lineage>
        <taxon>Bacteria</taxon>
        <taxon>Bacillati</taxon>
        <taxon>Actinomycetota</taxon>
        <taxon>Actinomycetes</taxon>
        <taxon>Micromonosporales</taxon>
        <taxon>Micromonosporaceae</taxon>
        <taxon>Actinoplanes</taxon>
    </lineage>
</organism>
<dbReference type="Gene3D" id="3.40.50.1820">
    <property type="entry name" value="alpha/beta hydrolase"/>
    <property type="match status" value="1"/>
</dbReference>
<reference evidence="2" key="1">
    <citation type="submission" date="2021-01" db="EMBL/GenBank/DDBJ databases">
        <title>Whole genome shotgun sequence of Actinoplanes nipponensis NBRC 14063.</title>
        <authorList>
            <person name="Komaki H."/>
            <person name="Tamura T."/>
        </authorList>
    </citation>
    <scope>NUCLEOTIDE SEQUENCE</scope>
    <source>
        <strain evidence="2">NBRC 14063</strain>
    </source>
</reference>
<evidence type="ECO:0000259" key="1">
    <source>
        <dbReference type="Pfam" id="PF00561"/>
    </source>
</evidence>
<dbReference type="EMBL" id="BOMQ01000086">
    <property type="protein sequence ID" value="GIE53579.1"/>
    <property type="molecule type" value="Genomic_DNA"/>
</dbReference>
<dbReference type="RefSeq" id="WP_203775736.1">
    <property type="nucleotide sequence ID" value="NZ_BAAAYJ010000071.1"/>
</dbReference>
<dbReference type="PANTHER" id="PTHR43433:SF5">
    <property type="entry name" value="AB HYDROLASE-1 DOMAIN-CONTAINING PROTEIN"/>
    <property type="match status" value="1"/>
</dbReference>
<dbReference type="InterPro" id="IPR050471">
    <property type="entry name" value="AB_hydrolase"/>
</dbReference>
<dbReference type="Pfam" id="PF00561">
    <property type="entry name" value="Abhydrolase_1"/>
    <property type="match status" value="1"/>
</dbReference>